<reference evidence="1 2" key="1">
    <citation type="journal article" date="2019" name="Sci. Rep.">
        <title>Orb-weaving spider Araneus ventricosus genome elucidates the spidroin gene catalogue.</title>
        <authorList>
            <person name="Kono N."/>
            <person name="Nakamura H."/>
            <person name="Ohtoshi R."/>
            <person name="Moran D.A.P."/>
            <person name="Shinohara A."/>
            <person name="Yoshida Y."/>
            <person name="Fujiwara M."/>
            <person name="Mori M."/>
            <person name="Tomita M."/>
            <person name="Arakawa K."/>
        </authorList>
    </citation>
    <scope>NUCLEOTIDE SEQUENCE [LARGE SCALE GENOMIC DNA]</scope>
</reference>
<keyword evidence="2" id="KW-1185">Reference proteome</keyword>
<name>A0A4Y2F6T4_ARAVE</name>
<accession>A0A4Y2F6T4</accession>
<dbReference type="AlphaFoldDB" id="A0A4Y2F6T4"/>
<evidence type="ECO:0000313" key="2">
    <source>
        <dbReference type="Proteomes" id="UP000499080"/>
    </source>
</evidence>
<proteinExistence type="predicted"/>
<protein>
    <submittedName>
        <fullName evidence="1">Uncharacterized protein</fullName>
    </submittedName>
</protein>
<dbReference type="EMBL" id="BGPR01000823">
    <property type="protein sequence ID" value="GBM36921.1"/>
    <property type="molecule type" value="Genomic_DNA"/>
</dbReference>
<sequence>MMGWSQSSDGGKCIVQKLVKKILFKTGLMKETPSHGRHRTGLPSSLQTEIGRRKRTCLPDLVEVDDTREELKGFCNWATQNVGWFQTINRNARFLQTNLKLEKFDFLARTLKGASYGCRNVLLTMS</sequence>
<dbReference type="Proteomes" id="UP000499080">
    <property type="component" value="Unassembled WGS sequence"/>
</dbReference>
<comment type="caution">
    <text evidence="1">The sequence shown here is derived from an EMBL/GenBank/DDBJ whole genome shotgun (WGS) entry which is preliminary data.</text>
</comment>
<organism evidence="1 2">
    <name type="scientific">Araneus ventricosus</name>
    <name type="common">Orbweaver spider</name>
    <name type="synonym">Epeira ventricosa</name>
    <dbReference type="NCBI Taxonomy" id="182803"/>
    <lineage>
        <taxon>Eukaryota</taxon>
        <taxon>Metazoa</taxon>
        <taxon>Ecdysozoa</taxon>
        <taxon>Arthropoda</taxon>
        <taxon>Chelicerata</taxon>
        <taxon>Arachnida</taxon>
        <taxon>Araneae</taxon>
        <taxon>Araneomorphae</taxon>
        <taxon>Entelegynae</taxon>
        <taxon>Araneoidea</taxon>
        <taxon>Araneidae</taxon>
        <taxon>Araneus</taxon>
    </lineage>
</organism>
<evidence type="ECO:0000313" key="1">
    <source>
        <dbReference type="EMBL" id="GBM36921.1"/>
    </source>
</evidence>
<gene>
    <name evidence="1" type="ORF">AVEN_14902_1</name>
</gene>